<dbReference type="Pfam" id="PF00056">
    <property type="entry name" value="Ldh_1_N"/>
    <property type="match status" value="1"/>
</dbReference>
<dbReference type="InterPro" id="IPR001236">
    <property type="entry name" value="Lactate/malate_DH_N"/>
</dbReference>
<dbReference type="Pfam" id="PF02866">
    <property type="entry name" value="Ldh_1_C"/>
    <property type="match status" value="1"/>
</dbReference>
<dbReference type="EMBL" id="HBGD01000176">
    <property type="protein sequence ID" value="CAD9076910.1"/>
    <property type="molecule type" value="Transcribed_RNA"/>
</dbReference>
<dbReference type="GO" id="GO:0006099">
    <property type="term" value="P:tricarboxylic acid cycle"/>
    <property type="evidence" value="ECO:0007669"/>
    <property type="project" value="UniProtKB-KW"/>
</dbReference>
<dbReference type="SUPFAM" id="SSF51735">
    <property type="entry name" value="NAD(P)-binding Rossmann-fold domains"/>
    <property type="match status" value="1"/>
</dbReference>
<feature type="domain" description="Lactate/malate dehydrogenase C-terminal" evidence="9">
    <location>
        <begin position="222"/>
        <end position="394"/>
    </location>
</feature>
<gene>
    <name evidence="10" type="ORF">PCOS0759_LOCUS141</name>
</gene>
<evidence type="ECO:0000256" key="2">
    <source>
        <dbReference type="ARBA" id="ARBA00012995"/>
    </source>
</evidence>
<comment type="catalytic activity">
    <reaction evidence="6">
        <text>(S)-malate + NAD(+) = oxaloacetate + NADH + H(+)</text>
        <dbReference type="Rhea" id="RHEA:21432"/>
        <dbReference type="ChEBI" id="CHEBI:15378"/>
        <dbReference type="ChEBI" id="CHEBI:15589"/>
        <dbReference type="ChEBI" id="CHEBI:16452"/>
        <dbReference type="ChEBI" id="CHEBI:57540"/>
        <dbReference type="ChEBI" id="CHEBI:57945"/>
        <dbReference type="EC" id="1.1.1.37"/>
    </reaction>
</comment>
<proteinExistence type="inferred from homology"/>
<accession>A0A7S1KKS1</accession>
<sequence>MACLQGNSKPRFILFTQHNHLYMSLSQHRRITILSQQLNPQQNNTNTFQNLSSKMQQNPTSSTTTSSKQPIRVLLTGAAGAISYSLLAMIASGQMFGKDQPLILHLLEIKPAEEALKGVVMELRDSAYELVEGIVATIDEKEAFNNIDFAIFVGAFPRRAGMERKDLLQKNAGIFKSQARFLDQYAKKTVKVLVVGNPANTNCLILQENAKTIPKENFSALTRLDHNRAKSQIALHLNVPVSSVHNVIIWGNHSSTQYPDVNHAYVTGKGSDKTPVRRLVNDDNYLHTEFVSTVQKRGAAVIAARKLSSATSAAKAITDHMRNWVCGTKEGEIVSMAVPSDGSYGIKEGVIYSYPVRCSGGKYHIVQGLAVDGFSRKMMTATDDELRSERKMALEE</sequence>
<feature type="region of interest" description="Disordered" evidence="7">
    <location>
        <begin position="42"/>
        <end position="68"/>
    </location>
</feature>
<dbReference type="EC" id="1.1.1.37" evidence="2 6"/>
<dbReference type="InterPro" id="IPR010945">
    <property type="entry name" value="Malate_DH_type2"/>
</dbReference>
<dbReference type="CDD" id="cd01336">
    <property type="entry name" value="MDH_cytoplasmic_cytosolic"/>
    <property type="match status" value="1"/>
</dbReference>
<dbReference type="SUPFAM" id="SSF56327">
    <property type="entry name" value="LDH C-terminal domain-like"/>
    <property type="match status" value="1"/>
</dbReference>
<dbReference type="GO" id="GO:0006108">
    <property type="term" value="P:malate metabolic process"/>
    <property type="evidence" value="ECO:0007669"/>
    <property type="project" value="InterPro"/>
</dbReference>
<dbReference type="PANTHER" id="PTHR23382">
    <property type="entry name" value="MALATE DEHYDROGENASE"/>
    <property type="match status" value="1"/>
</dbReference>
<dbReference type="FunFam" id="3.90.110.10:FF:000002">
    <property type="entry name" value="Malate dehydrogenase"/>
    <property type="match status" value="1"/>
</dbReference>
<evidence type="ECO:0000256" key="4">
    <source>
        <dbReference type="ARBA" id="ARBA00023027"/>
    </source>
</evidence>
<evidence type="ECO:0000313" key="10">
    <source>
        <dbReference type="EMBL" id="CAD9076910.1"/>
    </source>
</evidence>
<feature type="domain" description="Lactate/malate dehydrogenase N-terminal" evidence="8">
    <location>
        <begin position="72"/>
        <end position="218"/>
    </location>
</feature>
<dbReference type="NCBIfam" id="TIGR01758">
    <property type="entry name" value="MDH_euk_cyt"/>
    <property type="match status" value="1"/>
</dbReference>
<evidence type="ECO:0000256" key="6">
    <source>
        <dbReference type="RuleBase" id="RU003405"/>
    </source>
</evidence>
<evidence type="ECO:0000256" key="1">
    <source>
        <dbReference type="ARBA" id="ARBA00009613"/>
    </source>
</evidence>
<dbReference type="FunFam" id="3.40.50.720:FF:000010">
    <property type="entry name" value="Malate dehydrogenase"/>
    <property type="match status" value="1"/>
</dbReference>
<dbReference type="InterPro" id="IPR036291">
    <property type="entry name" value="NAD(P)-bd_dom_sf"/>
</dbReference>
<name>A0A7S1KKS1_9EUKA</name>
<evidence type="ECO:0000256" key="7">
    <source>
        <dbReference type="SAM" id="MobiDB-lite"/>
    </source>
</evidence>
<dbReference type="InterPro" id="IPR015955">
    <property type="entry name" value="Lactate_DH/Glyco_Ohase_4_C"/>
</dbReference>
<evidence type="ECO:0000259" key="9">
    <source>
        <dbReference type="Pfam" id="PF02866"/>
    </source>
</evidence>
<feature type="compositionally biased region" description="Low complexity" evidence="7">
    <location>
        <begin position="42"/>
        <end position="53"/>
    </location>
</feature>
<dbReference type="InterPro" id="IPR001252">
    <property type="entry name" value="Malate_DH_AS"/>
</dbReference>
<reference evidence="10" key="1">
    <citation type="submission" date="2021-01" db="EMBL/GenBank/DDBJ databases">
        <authorList>
            <person name="Corre E."/>
            <person name="Pelletier E."/>
            <person name="Niang G."/>
            <person name="Scheremetjew M."/>
            <person name="Finn R."/>
            <person name="Kale V."/>
            <person name="Holt S."/>
            <person name="Cochrane G."/>
            <person name="Meng A."/>
            <person name="Brown T."/>
            <person name="Cohen L."/>
        </authorList>
    </citation>
    <scope>NUCLEOTIDE SEQUENCE</scope>
    <source>
        <strain evidence="10">WS</strain>
    </source>
</reference>
<organism evidence="10">
    <name type="scientific">Percolomonas cosmopolitus</name>
    <dbReference type="NCBI Taxonomy" id="63605"/>
    <lineage>
        <taxon>Eukaryota</taxon>
        <taxon>Discoba</taxon>
        <taxon>Heterolobosea</taxon>
        <taxon>Tetramitia</taxon>
        <taxon>Eutetramitia</taxon>
        <taxon>Percolomonadidae</taxon>
        <taxon>Percolomonas</taxon>
    </lineage>
</organism>
<evidence type="ECO:0000256" key="3">
    <source>
        <dbReference type="ARBA" id="ARBA00023002"/>
    </source>
</evidence>
<keyword evidence="4 6" id="KW-0520">NAD</keyword>
<dbReference type="PROSITE" id="PS00068">
    <property type="entry name" value="MDH"/>
    <property type="match status" value="1"/>
</dbReference>
<dbReference type="Gene3D" id="3.40.50.720">
    <property type="entry name" value="NAD(P)-binding Rossmann-like Domain"/>
    <property type="match status" value="1"/>
</dbReference>
<dbReference type="Gene3D" id="3.90.110.10">
    <property type="entry name" value="Lactate dehydrogenase/glycoside hydrolase, family 4, C-terminal"/>
    <property type="match status" value="1"/>
</dbReference>
<dbReference type="NCBIfam" id="NF003916">
    <property type="entry name" value="PRK05442.1"/>
    <property type="match status" value="1"/>
</dbReference>
<keyword evidence="3 5" id="KW-0560">Oxidoreductase</keyword>
<comment type="similarity">
    <text evidence="1">Belongs to the LDH/MDH superfamily. MDH type 2 family.</text>
</comment>
<dbReference type="NCBIfam" id="TIGR01759">
    <property type="entry name" value="MalateDH-SF1"/>
    <property type="match status" value="1"/>
</dbReference>
<protein>
    <recommendedName>
        <fullName evidence="2 6">Malate dehydrogenase</fullName>
        <ecNumber evidence="2 6">1.1.1.37</ecNumber>
    </recommendedName>
</protein>
<keyword evidence="6" id="KW-0816">Tricarboxylic acid cycle</keyword>
<evidence type="ECO:0000256" key="5">
    <source>
        <dbReference type="RuleBase" id="RU003369"/>
    </source>
</evidence>
<dbReference type="InterPro" id="IPR022383">
    <property type="entry name" value="Lactate/malate_DH_C"/>
</dbReference>
<dbReference type="AlphaFoldDB" id="A0A7S1KKS1"/>
<dbReference type="InterPro" id="IPR011274">
    <property type="entry name" value="Malate_DH_NAD-dep_euk"/>
</dbReference>
<dbReference type="GO" id="GO:0030060">
    <property type="term" value="F:L-malate dehydrogenase (NAD+) activity"/>
    <property type="evidence" value="ECO:0007669"/>
    <property type="project" value="UniProtKB-EC"/>
</dbReference>
<evidence type="ECO:0000259" key="8">
    <source>
        <dbReference type="Pfam" id="PF00056"/>
    </source>
</evidence>